<organism evidence="2 3">
    <name type="scientific">Nicotiana attenuata</name>
    <name type="common">Coyote tobacco</name>
    <dbReference type="NCBI Taxonomy" id="49451"/>
    <lineage>
        <taxon>Eukaryota</taxon>
        <taxon>Viridiplantae</taxon>
        <taxon>Streptophyta</taxon>
        <taxon>Embryophyta</taxon>
        <taxon>Tracheophyta</taxon>
        <taxon>Spermatophyta</taxon>
        <taxon>Magnoliopsida</taxon>
        <taxon>eudicotyledons</taxon>
        <taxon>Gunneridae</taxon>
        <taxon>Pentapetalae</taxon>
        <taxon>asterids</taxon>
        <taxon>lamiids</taxon>
        <taxon>Solanales</taxon>
        <taxon>Solanaceae</taxon>
        <taxon>Nicotianoideae</taxon>
        <taxon>Nicotianeae</taxon>
        <taxon>Nicotiana</taxon>
    </lineage>
</organism>
<accession>A0A1J6HVD8</accession>
<gene>
    <name evidence="2" type="ORF">A4A49_02569</name>
</gene>
<dbReference type="InterPro" id="IPR044689">
    <property type="entry name" value="CGR2/3"/>
</dbReference>
<keyword evidence="3" id="KW-1185">Reference proteome</keyword>
<keyword evidence="1" id="KW-0812">Transmembrane</keyword>
<dbReference type="STRING" id="49451.A0A1J6HVD8"/>
<keyword evidence="1" id="KW-1133">Transmembrane helix</keyword>
<dbReference type="PANTHER" id="PTHR34208">
    <property type="entry name" value="S-ADENOSYL-L-METHIONINE-DEPENDENT METHYLTRANSFERASE-RELATED"/>
    <property type="match status" value="1"/>
</dbReference>
<dbReference type="AlphaFoldDB" id="A0A1J6HVD8"/>
<protein>
    <submittedName>
        <fullName evidence="2">Uncharacterized protein</fullName>
    </submittedName>
</protein>
<dbReference type="GO" id="GO:0045488">
    <property type="term" value="P:pectin metabolic process"/>
    <property type="evidence" value="ECO:0007669"/>
    <property type="project" value="InterPro"/>
</dbReference>
<dbReference type="GO" id="GO:0008168">
    <property type="term" value="F:methyltransferase activity"/>
    <property type="evidence" value="ECO:0007669"/>
    <property type="project" value="InterPro"/>
</dbReference>
<evidence type="ECO:0000313" key="2">
    <source>
        <dbReference type="EMBL" id="OIS96828.1"/>
    </source>
</evidence>
<dbReference type="Gramene" id="OIS96828">
    <property type="protein sequence ID" value="OIS96828"/>
    <property type="gene ID" value="A4A49_02569"/>
</dbReference>
<keyword evidence="1" id="KW-0472">Membrane</keyword>
<dbReference type="OMA" id="WGFEPYG"/>
<reference evidence="2" key="1">
    <citation type="submission" date="2016-11" db="EMBL/GenBank/DDBJ databases">
        <title>The genome of Nicotiana attenuata.</title>
        <authorList>
            <person name="Xu S."/>
            <person name="Brockmoeller T."/>
            <person name="Gaquerel E."/>
            <person name="Navarro A."/>
            <person name="Kuhl H."/>
            <person name="Gase K."/>
            <person name="Ling Z."/>
            <person name="Zhou W."/>
            <person name="Kreitzer C."/>
            <person name="Stanke M."/>
            <person name="Tang H."/>
            <person name="Lyons E."/>
            <person name="Pandey P."/>
            <person name="Pandey S.P."/>
            <person name="Timmermann B."/>
            <person name="Baldwin I.T."/>
        </authorList>
    </citation>
    <scope>NUCLEOTIDE SEQUENCE [LARGE SCALE GENOMIC DNA]</scope>
    <source>
        <strain evidence="2">UT</strain>
    </source>
</reference>
<dbReference type="EMBL" id="MJEQ01037193">
    <property type="protein sequence ID" value="OIS96828.1"/>
    <property type="molecule type" value="Genomic_DNA"/>
</dbReference>
<dbReference type="PANTHER" id="PTHR34208:SF5">
    <property type="entry name" value="OS01G0144000 PROTEIN"/>
    <property type="match status" value="1"/>
</dbReference>
<dbReference type="SMR" id="A0A1J6HVD8"/>
<evidence type="ECO:0000256" key="1">
    <source>
        <dbReference type="SAM" id="Phobius"/>
    </source>
</evidence>
<evidence type="ECO:0000313" key="3">
    <source>
        <dbReference type="Proteomes" id="UP000187609"/>
    </source>
</evidence>
<name>A0A1J6HVD8_NICAT</name>
<proteinExistence type="predicted"/>
<comment type="caution">
    <text evidence="2">The sequence shown here is derived from an EMBL/GenBank/DDBJ whole genome shotgun (WGS) entry which is preliminary data.</text>
</comment>
<feature type="transmembrane region" description="Helical" evidence="1">
    <location>
        <begin position="125"/>
        <end position="143"/>
    </location>
</feature>
<dbReference type="Proteomes" id="UP000187609">
    <property type="component" value="Unassembled WGS sequence"/>
</dbReference>
<sequence>MRKMLHVGPESCSAVSKLLKEEDTEAWGFEPYGLDETDSKCKALVHKGILLVANIKFLLPYLSNFKVVLSCRSVGCSGLMISKISNKTLPELARVAADGLVILPGYLGHQRLKWRSYQIWLPSKSMIFFLSLKYVLMMVSLSLSL</sequence>